<dbReference type="EMBL" id="JAGTJS010000028">
    <property type="protein sequence ID" value="KAH7232558.1"/>
    <property type="molecule type" value="Genomic_DNA"/>
</dbReference>
<protein>
    <submittedName>
        <fullName evidence="3">Alpha/Beta hydrolase protein</fullName>
    </submittedName>
</protein>
<dbReference type="OrthoDB" id="408631at2759"/>
<keyword evidence="1" id="KW-0732">Signal</keyword>
<evidence type="ECO:0000259" key="2">
    <source>
        <dbReference type="Pfam" id="PF00135"/>
    </source>
</evidence>
<dbReference type="Pfam" id="PF00135">
    <property type="entry name" value="COesterase"/>
    <property type="match status" value="1"/>
</dbReference>
<dbReference type="AlphaFoldDB" id="A0A9P9JPU8"/>
<evidence type="ECO:0000313" key="3">
    <source>
        <dbReference type="EMBL" id="KAH7232558.1"/>
    </source>
</evidence>
<keyword evidence="3" id="KW-0378">Hydrolase</keyword>
<accession>A0A9P9JPU8</accession>
<feature type="signal peptide" evidence="1">
    <location>
        <begin position="1"/>
        <end position="22"/>
    </location>
</feature>
<gene>
    <name evidence="3" type="ORF">B0J15DRAFT_408719</name>
</gene>
<evidence type="ECO:0000313" key="4">
    <source>
        <dbReference type="Proteomes" id="UP000736672"/>
    </source>
</evidence>
<dbReference type="InterPro" id="IPR002018">
    <property type="entry name" value="CarbesteraseB"/>
</dbReference>
<dbReference type="InterPro" id="IPR019819">
    <property type="entry name" value="Carboxylesterase_B_CS"/>
</dbReference>
<organism evidence="3 4">
    <name type="scientific">Fusarium solani</name>
    <name type="common">Filamentous fungus</name>
    <dbReference type="NCBI Taxonomy" id="169388"/>
    <lineage>
        <taxon>Eukaryota</taxon>
        <taxon>Fungi</taxon>
        <taxon>Dikarya</taxon>
        <taxon>Ascomycota</taxon>
        <taxon>Pezizomycotina</taxon>
        <taxon>Sordariomycetes</taxon>
        <taxon>Hypocreomycetidae</taxon>
        <taxon>Hypocreales</taxon>
        <taxon>Nectriaceae</taxon>
        <taxon>Fusarium</taxon>
        <taxon>Fusarium solani species complex</taxon>
    </lineage>
</organism>
<sequence>MKLSSLALQWATTLSLLGTVAADPRVKLGYATYEGTSLNNGVNQFLGMRYAAPPLGDNRFRRAKEPIREKHHGPVCYGVQGLAFGSVPVPLSEDCLFIDVYAPSDAADSELGGLPVMLWLQGGAFVQLFNPNYNGTGLIEASGGRVIVATFNYRTGPFGFLASKELQDEGNLNIGLQDQRAAIGWVQKHISKFGGDPERITLFGTSVGGGSVLLQTLAYGGNPPKDEDVNWRAGIAAATYVPPFRHVQDVEFQYNQLLNATGCDNLACLRSLNSSVVQAANLGRTAPGQANLPLFPYGPVIDGKLFTETPYAMLKAGNFSKHRPLIVGSSHSEGTLFAPQANTTKDISSFLKTQYPDLTNAQLNKAEDLYSCVPETYPGVNVSVSPLHYRAAQMYGDAGYTCPALNFASGLSAAGVDIFLFRDNIVDAAEEAAGYIVPHTWETQAVWGPEYATSYVALPGATSYNAGGANRRILGQVQKYWTDFALAKGSLDSIRGDGHPKWKKYGKGRRLRLQTNETAMEPVEAYEHARCNFWEDISPSMHM</sequence>
<dbReference type="Gene3D" id="3.40.50.1820">
    <property type="entry name" value="alpha/beta hydrolase"/>
    <property type="match status" value="1"/>
</dbReference>
<dbReference type="Proteomes" id="UP000736672">
    <property type="component" value="Unassembled WGS sequence"/>
</dbReference>
<dbReference type="InterPro" id="IPR050309">
    <property type="entry name" value="Type-B_Carboxylest/Lipase"/>
</dbReference>
<name>A0A9P9JPU8_FUSSL</name>
<dbReference type="GO" id="GO:0016787">
    <property type="term" value="F:hydrolase activity"/>
    <property type="evidence" value="ECO:0007669"/>
    <property type="project" value="UniProtKB-KW"/>
</dbReference>
<feature type="chain" id="PRO_5040259014" evidence="1">
    <location>
        <begin position="23"/>
        <end position="543"/>
    </location>
</feature>
<feature type="domain" description="Carboxylesterase type B" evidence="2">
    <location>
        <begin position="24"/>
        <end position="534"/>
    </location>
</feature>
<proteinExistence type="predicted"/>
<keyword evidence="4" id="KW-1185">Reference proteome</keyword>
<reference evidence="3" key="1">
    <citation type="journal article" date="2021" name="Nat. Commun.">
        <title>Genetic determinants of endophytism in the Arabidopsis root mycobiome.</title>
        <authorList>
            <person name="Mesny F."/>
            <person name="Miyauchi S."/>
            <person name="Thiergart T."/>
            <person name="Pickel B."/>
            <person name="Atanasova L."/>
            <person name="Karlsson M."/>
            <person name="Huettel B."/>
            <person name="Barry K.W."/>
            <person name="Haridas S."/>
            <person name="Chen C."/>
            <person name="Bauer D."/>
            <person name="Andreopoulos W."/>
            <person name="Pangilinan J."/>
            <person name="LaButti K."/>
            <person name="Riley R."/>
            <person name="Lipzen A."/>
            <person name="Clum A."/>
            <person name="Drula E."/>
            <person name="Henrissat B."/>
            <person name="Kohler A."/>
            <person name="Grigoriev I.V."/>
            <person name="Martin F.M."/>
            <person name="Hacquard S."/>
        </authorList>
    </citation>
    <scope>NUCLEOTIDE SEQUENCE</scope>
    <source>
        <strain evidence="3">FSSC 5 MPI-SDFR-AT-0091</strain>
    </source>
</reference>
<dbReference type="PANTHER" id="PTHR11559">
    <property type="entry name" value="CARBOXYLESTERASE"/>
    <property type="match status" value="1"/>
</dbReference>
<dbReference type="PROSITE" id="PS00941">
    <property type="entry name" value="CARBOXYLESTERASE_B_2"/>
    <property type="match status" value="1"/>
</dbReference>
<dbReference type="InterPro" id="IPR029058">
    <property type="entry name" value="AB_hydrolase_fold"/>
</dbReference>
<evidence type="ECO:0000256" key="1">
    <source>
        <dbReference type="SAM" id="SignalP"/>
    </source>
</evidence>
<comment type="caution">
    <text evidence="3">The sequence shown here is derived from an EMBL/GenBank/DDBJ whole genome shotgun (WGS) entry which is preliminary data.</text>
</comment>
<dbReference type="SUPFAM" id="SSF53474">
    <property type="entry name" value="alpha/beta-Hydrolases"/>
    <property type="match status" value="1"/>
</dbReference>